<feature type="modified residue" description="N6-(pyridoxal phosphate)lysine" evidence="3">
    <location>
        <position position="47"/>
    </location>
</feature>
<name>A0A1I2Q8B0_9CLOT</name>
<sequence length="395" mass="45576">MSNNFLKEAISQYKTPFYIFDTDILVEQIKKIKSALGSDIDVCYAMKANPFIIKEMETVIDGFEVCSPGEFHICERASISMEKVIMSGVYKNPEDVEYAILNYGNKITYTAESFTQWQIIEQYAKKHNVSVRVLLRLTNGSQFGMDESIIHQIISDRNLYPHIEIEGIQFFSGTQKKSVGRITKELKMLDDFCDALVKEYDFYAKRLEYGPGLPIFYFEEEDGCEEDSLEAFAKEIKNMRFKEKIVLEMGRFIAASCGTYVTSVVDMKSNQNQNYCLIDGGIHHINYFGQMMAMKKPPIIHWDEEKDGEIKEWTICGSLCTMNDVLVKMYPFKNLQLKDKLIFKKVGAYSMTEGISLFLSRELPQVILYSKDSGFRLVRSSFPTDKLNYIQDKNN</sequence>
<evidence type="ECO:0000259" key="4">
    <source>
        <dbReference type="Pfam" id="PF02784"/>
    </source>
</evidence>
<dbReference type="Proteomes" id="UP000182135">
    <property type="component" value="Unassembled WGS sequence"/>
</dbReference>
<protein>
    <submittedName>
        <fullName evidence="5">Diaminopimelate decarboxylase</fullName>
    </submittedName>
</protein>
<dbReference type="SUPFAM" id="SSF50621">
    <property type="entry name" value="Alanine racemase C-terminal domain-like"/>
    <property type="match status" value="1"/>
</dbReference>
<dbReference type="RefSeq" id="WP_074846654.1">
    <property type="nucleotide sequence ID" value="NZ_FOOE01000037.1"/>
</dbReference>
<dbReference type="InterPro" id="IPR009006">
    <property type="entry name" value="Ala_racemase/Decarboxylase_C"/>
</dbReference>
<dbReference type="InterPro" id="IPR029066">
    <property type="entry name" value="PLP-binding_barrel"/>
</dbReference>
<feature type="domain" description="Orn/DAP/Arg decarboxylase 2 N-terminal" evidence="4">
    <location>
        <begin position="25"/>
        <end position="255"/>
    </location>
</feature>
<dbReference type="Gene3D" id="2.40.37.10">
    <property type="entry name" value="Lyase, Ornithine Decarboxylase, Chain A, domain 1"/>
    <property type="match status" value="1"/>
</dbReference>
<dbReference type="PANTHER" id="PTHR43727">
    <property type="entry name" value="DIAMINOPIMELATE DECARBOXYLASE"/>
    <property type="match status" value="1"/>
</dbReference>
<dbReference type="STRING" id="1529.SAMN04487885_13712"/>
<dbReference type="Gene3D" id="3.20.20.10">
    <property type="entry name" value="Alanine racemase"/>
    <property type="match status" value="1"/>
</dbReference>
<dbReference type="PANTHER" id="PTHR43727:SF2">
    <property type="entry name" value="GROUP IV DECARBOXYLASE"/>
    <property type="match status" value="1"/>
</dbReference>
<evidence type="ECO:0000256" key="2">
    <source>
        <dbReference type="ARBA" id="ARBA00022898"/>
    </source>
</evidence>
<evidence type="ECO:0000256" key="3">
    <source>
        <dbReference type="PIRSR" id="PIRSR600183-50"/>
    </source>
</evidence>
<keyword evidence="2 3" id="KW-0663">Pyridoxal phosphate</keyword>
<dbReference type="OrthoDB" id="9802241at2"/>
<feature type="active site" description="Proton donor" evidence="3">
    <location>
        <position position="320"/>
    </location>
</feature>
<evidence type="ECO:0000256" key="1">
    <source>
        <dbReference type="ARBA" id="ARBA00001933"/>
    </source>
</evidence>
<accession>A0A1I2Q8B0</accession>
<dbReference type="eggNOG" id="COG0019">
    <property type="taxonomic scope" value="Bacteria"/>
</dbReference>
<dbReference type="SUPFAM" id="SSF51419">
    <property type="entry name" value="PLP-binding barrel"/>
    <property type="match status" value="1"/>
</dbReference>
<dbReference type="GO" id="GO:0009089">
    <property type="term" value="P:lysine biosynthetic process via diaminopimelate"/>
    <property type="evidence" value="ECO:0007669"/>
    <property type="project" value="TreeGrafter"/>
</dbReference>
<dbReference type="PRINTS" id="PR01179">
    <property type="entry name" value="ODADCRBXLASE"/>
</dbReference>
<proteinExistence type="predicted"/>
<evidence type="ECO:0000313" key="6">
    <source>
        <dbReference type="Proteomes" id="UP000182135"/>
    </source>
</evidence>
<dbReference type="Pfam" id="PF02784">
    <property type="entry name" value="Orn_Arg_deC_N"/>
    <property type="match status" value="1"/>
</dbReference>
<reference evidence="5 6" key="1">
    <citation type="submission" date="2016-10" db="EMBL/GenBank/DDBJ databases">
        <authorList>
            <person name="de Groot N.N."/>
        </authorList>
    </citation>
    <scope>NUCLEOTIDE SEQUENCE [LARGE SCALE GENOMIC DNA]</scope>
    <source>
        <strain evidence="5 6">NLAE-zl-G419</strain>
    </source>
</reference>
<dbReference type="InterPro" id="IPR000183">
    <property type="entry name" value="Orn/DAP/Arg_de-COase"/>
</dbReference>
<dbReference type="EMBL" id="FOOE01000037">
    <property type="protein sequence ID" value="SFG24150.1"/>
    <property type="molecule type" value="Genomic_DNA"/>
</dbReference>
<evidence type="ECO:0000313" key="5">
    <source>
        <dbReference type="EMBL" id="SFG24150.1"/>
    </source>
</evidence>
<dbReference type="InterPro" id="IPR022644">
    <property type="entry name" value="De-COase2_N"/>
</dbReference>
<dbReference type="AlphaFoldDB" id="A0A1I2Q8B0"/>
<dbReference type="GO" id="GO:0008836">
    <property type="term" value="F:diaminopimelate decarboxylase activity"/>
    <property type="evidence" value="ECO:0007669"/>
    <property type="project" value="TreeGrafter"/>
</dbReference>
<gene>
    <name evidence="5" type="ORF">SAMN04487885_13712</name>
</gene>
<keyword evidence="6" id="KW-1185">Reference proteome</keyword>
<comment type="cofactor">
    <cofactor evidence="1 3">
        <name>pyridoxal 5'-phosphate</name>
        <dbReference type="ChEBI" id="CHEBI:597326"/>
    </cofactor>
</comment>
<organism evidence="5 6">
    <name type="scientific">Clostridium cadaveris</name>
    <dbReference type="NCBI Taxonomy" id="1529"/>
    <lineage>
        <taxon>Bacteria</taxon>
        <taxon>Bacillati</taxon>
        <taxon>Bacillota</taxon>
        <taxon>Clostridia</taxon>
        <taxon>Eubacteriales</taxon>
        <taxon>Clostridiaceae</taxon>
        <taxon>Clostridium</taxon>
    </lineage>
</organism>